<feature type="region of interest" description="Disordered" evidence="1">
    <location>
        <begin position="87"/>
        <end position="110"/>
    </location>
</feature>
<feature type="compositionally biased region" description="Basic residues" evidence="1">
    <location>
        <begin position="87"/>
        <end position="98"/>
    </location>
</feature>
<evidence type="ECO:0000256" key="1">
    <source>
        <dbReference type="SAM" id="MobiDB-lite"/>
    </source>
</evidence>
<reference evidence="2 3" key="3">
    <citation type="journal article" date="2010" name="BMC Genomics">
        <title>Transcriptome sequencing and comparative analysis of cucumber flowers with different sex types.</title>
        <authorList>
            <person name="Guo S."/>
            <person name="Zheng Y."/>
            <person name="Joung J.G."/>
            <person name="Liu S."/>
            <person name="Zhang Z."/>
            <person name="Crasta O.R."/>
            <person name="Sobral B.W."/>
            <person name="Xu Y."/>
            <person name="Huang S."/>
            <person name="Fei Z."/>
        </authorList>
    </citation>
    <scope>NUCLEOTIDE SEQUENCE [LARGE SCALE GENOMIC DNA]</scope>
    <source>
        <strain evidence="3">cv. 9930</strain>
    </source>
</reference>
<dbReference type="Gramene" id="KGN49729">
    <property type="protein sequence ID" value="KGN49729"/>
    <property type="gene ID" value="Csa_5G091390"/>
</dbReference>
<protein>
    <submittedName>
        <fullName evidence="2">Uncharacterized protein</fullName>
    </submittedName>
</protein>
<sequence length="216" mass="24543">MADPSILKALIFYWGGFDSNAYSFPHIERWQKKLRNDFLPRTATSVNLLERHLTTQSCSRTKEELHAQKVGSGVFSSVHGRCYSRKKSSSSFAKRRRATERPYRDGRRVTRQCRQRRRRIGGGGWLKTEEKGEEWTATGLASTETDVARRDWAEGHTALGRGHATADCYSGSFGSEEEKKTTGKKNRGGDWQRRGLALRTEMETTDRNGGRGARLQ</sequence>
<evidence type="ECO:0000313" key="2">
    <source>
        <dbReference type="EMBL" id="KGN49729.1"/>
    </source>
</evidence>
<accession>A0A0A0KLI4</accession>
<keyword evidence="3" id="KW-1185">Reference proteome</keyword>
<feature type="region of interest" description="Disordered" evidence="1">
    <location>
        <begin position="163"/>
        <end position="216"/>
    </location>
</feature>
<feature type="compositionally biased region" description="Basic and acidic residues" evidence="1">
    <location>
        <begin position="176"/>
        <end position="193"/>
    </location>
</feature>
<reference evidence="2 3" key="1">
    <citation type="journal article" date="2009" name="Nat. Genet.">
        <title>The genome of the cucumber, Cucumis sativus L.</title>
        <authorList>
            <person name="Huang S."/>
            <person name="Li R."/>
            <person name="Zhang Z."/>
            <person name="Li L."/>
            <person name="Gu X."/>
            <person name="Fan W."/>
            <person name="Lucas W.J."/>
            <person name="Wang X."/>
            <person name="Xie B."/>
            <person name="Ni P."/>
            <person name="Ren Y."/>
            <person name="Zhu H."/>
            <person name="Li J."/>
            <person name="Lin K."/>
            <person name="Jin W."/>
            <person name="Fei Z."/>
            <person name="Li G."/>
            <person name="Staub J."/>
            <person name="Kilian A."/>
            <person name="van der Vossen E.A."/>
            <person name="Wu Y."/>
            <person name="Guo J."/>
            <person name="He J."/>
            <person name="Jia Z."/>
            <person name="Ren Y."/>
            <person name="Tian G."/>
            <person name="Lu Y."/>
            <person name="Ruan J."/>
            <person name="Qian W."/>
            <person name="Wang M."/>
            <person name="Huang Q."/>
            <person name="Li B."/>
            <person name="Xuan Z."/>
            <person name="Cao J."/>
            <person name="Asan"/>
            <person name="Wu Z."/>
            <person name="Zhang J."/>
            <person name="Cai Q."/>
            <person name="Bai Y."/>
            <person name="Zhao B."/>
            <person name="Han Y."/>
            <person name="Li Y."/>
            <person name="Li X."/>
            <person name="Wang S."/>
            <person name="Shi Q."/>
            <person name="Liu S."/>
            <person name="Cho W.K."/>
            <person name="Kim J.Y."/>
            <person name="Xu Y."/>
            <person name="Heller-Uszynska K."/>
            <person name="Miao H."/>
            <person name="Cheng Z."/>
            <person name="Zhang S."/>
            <person name="Wu J."/>
            <person name="Yang Y."/>
            <person name="Kang H."/>
            <person name="Li M."/>
            <person name="Liang H."/>
            <person name="Ren X."/>
            <person name="Shi Z."/>
            <person name="Wen M."/>
            <person name="Jian M."/>
            <person name="Yang H."/>
            <person name="Zhang G."/>
            <person name="Yang Z."/>
            <person name="Chen R."/>
            <person name="Liu S."/>
            <person name="Li J."/>
            <person name="Ma L."/>
            <person name="Liu H."/>
            <person name="Zhou Y."/>
            <person name="Zhao J."/>
            <person name="Fang X."/>
            <person name="Li G."/>
            <person name="Fang L."/>
            <person name="Li Y."/>
            <person name="Liu D."/>
            <person name="Zheng H."/>
            <person name="Zhang Y."/>
            <person name="Qin N."/>
            <person name="Li Z."/>
            <person name="Yang G."/>
            <person name="Yang S."/>
            <person name="Bolund L."/>
            <person name="Kristiansen K."/>
            <person name="Zheng H."/>
            <person name="Li S."/>
            <person name="Zhang X."/>
            <person name="Yang H."/>
            <person name="Wang J."/>
            <person name="Sun R."/>
            <person name="Zhang B."/>
            <person name="Jiang S."/>
            <person name="Wang J."/>
            <person name="Du Y."/>
            <person name="Li S."/>
        </authorList>
    </citation>
    <scope>NUCLEOTIDE SEQUENCE [LARGE SCALE GENOMIC DNA]</scope>
    <source>
        <strain evidence="3">cv. 9930</strain>
    </source>
</reference>
<dbReference type="AlphaFoldDB" id="A0A0A0KLI4"/>
<feature type="compositionally biased region" description="Basic and acidic residues" evidence="1">
    <location>
        <begin position="200"/>
        <end position="209"/>
    </location>
</feature>
<reference evidence="2 3" key="2">
    <citation type="journal article" date="2009" name="PLoS ONE">
        <title>An integrated genetic and cytogenetic map of the cucumber genome.</title>
        <authorList>
            <person name="Ren Y."/>
            <person name="Zhang Z."/>
            <person name="Liu J."/>
            <person name="Staub J.E."/>
            <person name="Han Y."/>
            <person name="Cheng Z."/>
            <person name="Li X."/>
            <person name="Lu J."/>
            <person name="Miao H."/>
            <person name="Kang H."/>
            <person name="Xie B."/>
            <person name="Gu X."/>
            <person name="Wang X."/>
            <person name="Du Y."/>
            <person name="Jin W."/>
            <person name="Huang S."/>
        </authorList>
    </citation>
    <scope>NUCLEOTIDE SEQUENCE [LARGE SCALE GENOMIC DNA]</scope>
    <source>
        <strain evidence="3">cv. 9930</strain>
    </source>
</reference>
<evidence type="ECO:0000313" key="3">
    <source>
        <dbReference type="Proteomes" id="UP000029981"/>
    </source>
</evidence>
<dbReference type="EMBL" id="CM002926">
    <property type="protein sequence ID" value="KGN49729.1"/>
    <property type="molecule type" value="Genomic_DNA"/>
</dbReference>
<gene>
    <name evidence="2" type="ORF">Csa_5G091390</name>
</gene>
<proteinExistence type="predicted"/>
<dbReference type="Proteomes" id="UP000029981">
    <property type="component" value="Chromosome 5"/>
</dbReference>
<organism evidence="2 3">
    <name type="scientific">Cucumis sativus</name>
    <name type="common">Cucumber</name>
    <dbReference type="NCBI Taxonomy" id="3659"/>
    <lineage>
        <taxon>Eukaryota</taxon>
        <taxon>Viridiplantae</taxon>
        <taxon>Streptophyta</taxon>
        <taxon>Embryophyta</taxon>
        <taxon>Tracheophyta</taxon>
        <taxon>Spermatophyta</taxon>
        <taxon>Magnoliopsida</taxon>
        <taxon>eudicotyledons</taxon>
        <taxon>Gunneridae</taxon>
        <taxon>Pentapetalae</taxon>
        <taxon>rosids</taxon>
        <taxon>fabids</taxon>
        <taxon>Cucurbitales</taxon>
        <taxon>Cucurbitaceae</taxon>
        <taxon>Benincaseae</taxon>
        <taxon>Cucumis</taxon>
    </lineage>
</organism>
<feature type="compositionally biased region" description="Basic and acidic residues" evidence="1">
    <location>
        <begin position="99"/>
        <end position="108"/>
    </location>
</feature>
<reference evidence="2 3" key="4">
    <citation type="journal article" date="2011" name="BMC Genomics">
        <title>RNA-Seq improves annotation of protein-coding genes in the cucumber genome.</title>
        <authorList>
            <person name="Li Z."/>
            <person name="Zhang Z."/>
            <person name="Yan P."/>
            <person name="Huang S."/>
            <person name="Fei Z."/>
            <person name="Lin K."/>
        </authorList>
    </citation>
    <scope>NUCLEOTIDE SEQUENCE [LARGE SCALE GENOMIC DNA]</scope>
    <source>
        <strain evidence="3">cv. 9930</strain>
    </source>
</reference>
<name>A0A0A0KLI4_CUCSA</name>